<feature type="domain" description="HTH luxR-type" evidence="6">
    <location>
        <begin position="145"/>
        <end position="210"/>
    </location>
</feature>
<accession>A0ABV8LQC3</accession>
<dbReference type="InterPro" id="IPR039420">
    <property type="entry name" value="WalR-like"/>
</dbReference>
<comment type="caution">
    <text evidence="8">The sequence shown here is derived from an EMBL/GenBank/DDBJ whole genome shotgun (WGS) entry which is preliminary data.</text>
</comment>
<keyword evidence="3" id="KW-0238">DNA-binding</keyword>
<name>A0ABV8LQC3_9ACTN</name>
<dbReference type="CDD" id="cd06170">
    <property type="entry name" value="LuxR_C_like"/>
    <property type="match status" value="1"/>
</dbReference>
<protein>
    <submittedName>
        <fullName evidence="8">Response regulator</fullName>
    </submittedName>
</protein>
<dbReference type="PROSITE" id="PS50110">
    <property type="entry name" value="RESPONSE_REGULATORY"/>
    <property type="match status" value="1"/>
</dbReference>
<dbReference type="PANTHER" id="PTHR43214">
    <property type="entry name" value="TWO-COMPONENT RESPONSE REGULATOR"/>
    <property type="match status" value="1"/>
</dbReference>
<evidence type="ECO:0000256" key="4">
    <source>
        <dbReference type="ARBA" id="ARBA00023163"/>
    </source>
</evidence>
<sequence length="221" mass="23897">MIRIVIVDDQELVRAGLRTLAESEGDIAVVGEAATGSDAVSLVRRERPDVALMDIRMPGLDGLEATRRIVADPELRDVRVLVLTTFDEDEHIAAALRHGASGYLLKDIRPGDLRHAIRVVAGGEALLSPAVTRKVIASYTSVRTRPELLGTLTDRERDVLREIALGRSNAELAARLHISAATARTYVSRLLAKLAARDRAQLVVLGYESGLVRPGELSALA</sequence>
<organism evidence="8 9">
    <name type="scientific">Hamadaea flava</name>
    <dbReference type="NCBI Taxonomy" id="1742688"/>
    <lineage>
        <taxon>Bacteria</taxon>
        <taxon>Bacillati</taxon>
        <taxon>Actinomycetota</taxon>
        <taxon>Actinomycetes</taxon>
        <taxon>Micromonosporales</taxon>
        <taxon>Micromonosporaceae</taxon>
        <taxon>Hamadaea</taxon>
    </lineage>
</organism>
<feature type="modified residue" description="4-aspartylphosphate" evidence="5">
    <location>
        <position position="54"/>
    </location>
</feature>
<dbReference type="Pfam" id="PF00196">
    <property type="entry name" value="GerE"/>
    <property type="match status" value="1"/>
</dbReference>
<reference evidence="9" key="1">
    <citation type="journal article" date="2019" name="Int. J. Syst. Evol. Microbiol.">
        <title>The Global Catalogue of Microorganisms (GCM) 10K type strain sequencing project: providing services to taxonomists for standard genome sequencing and annotation.</title>
        <authorList>
            <consortium name="The Broad Institute Genomics Platform"/>
            <consortium name="The Broad Institute Genome Sequencing Center for Infectious Disease"/>
            <person name="Wu L."/>
            <person name="Ma J."/>
        </authorList>
    </citation>
    <scope>NUCLEOTIDE SEQUENCE [LARGE SCALE GENOMIC DNA]</scope>
    <source>
        <strain evidence="9">CGMCC 4.7289</strain>
    </source>
</reference>
<dbReference type="InterPro" id="IPR011006">
    <property type="entry name" value="CheY-like_superfamily"/>
</dbReference>
<proteinExistence type="predicted"/>
<evidence type="ECO:0000256" key="2">
    <source>
        <dbReference type="ARBA" id="ARBA00023015"/>
    </source>
</evidence>
<dbReference type="InterPro" id="IPR016032">
    <property type="entry name" value="Sig_transdc_resp-reg_C-effctor"/>
</dbReference>
<gene>
    <name evidence="8" type="ORF">ACFOZ4_18365</name>
</gene>
<feature type="domain" description="Response regulatory" evidence="7">
    <location>
        <begin position="3"/>
        <end position="121"/>
    </location>
</feature>
<keyword evidence="1 5" id="KW-0597">Phosphoprotein</keyword>
<keyword evidence="4" id="KW-0804">Transcription</keyword>
<evidence type="ECO:0000313" key="9">
    <source>
        <dbReference type="Proteomes" id="UP001595816"/>
    </source>
</evidence>
<evidence type="ECO:0000256" key="5">
    <source>
        <dbReference type="PROSITE-ProRule" id="PRU00169"/>
    </source>
</evidence>
<evidence type="ECO:0000259" key="6">
    <source>
        <dbReference type="PROSITE" id="PS50043"/>
    </source>
</evidence>
<dbReference type="SUPFAM" id="SSF46894">
    <property type="entry name" value="C-terminal effector domain of the bipartite response regulators"/>
    <property type="match status" value="1"/>
</dbReference>
<dbReference type="Proteomes" id="UP001595816">
    <property type="component" value="Unassembled WGS sequence"/>
</dbReference>
<evidence type="ECO:0000313" key="8">
    <source>
        <dbReference type="EMBL" id="MFC4132578.1"/>
    </source>
</evidence>
<keyword evidence="9" id="KW-1185">Reference proteome</keyword>
<dbReference type="PRINTS" id="PR00038">
    <property type="entry name" value="HTHLUXR"/>
</dbReference>
<dbReference type="RefSeq" id="WP_253753006.1">
    <property type="nucleotide sequence ID" value="NZ_JAMZDZ010000001.1"/>
</dbReference>
<dbReference type="Pfam" id="PF00072">
    <property type="entry name" value="Response_reg"/>
    <property type="match status" value="1"/>
</dbReference>
<evidence type="ECO:0000259" key="7">
    <source>
        <dbReference type="PROSITE" id="PS50110"/>
    </source>
</evidence>
<dbReference type="SMART" id="SM00421">
    <property type="entry name" value="HTH_LUXR"/>
    <property type="match status" value="1"/>
</dbReference>
<dbReference type="PANTHER" id="PTHR43214:SF24">
    <property type="entry name" value="TRANSCRIPTIONAL REGULATORY PROTEIN NARL-RELATED"/>
    <property type="match status" value="1"/>
</dbReference>
<dbReference type="SUPFAM" id="SSF52172">
    <property type="entry name" value="CheY-like"/>
    <property type="match status" value="1"/>
</dbReference>
<dbReference type="CDD" id="cd17535">
    <property type="entry name" value="REC_NarL-like"/>
    <property type="match status" value="1"/>
</dbReference>
<evidence type="ECO:0000256" key="1">
    <source>
        <dbReference type="ARBA" id="ARBA00022553"/>
    </source>
</evidence>
<keyword evidence="2" id="KW-0805">Transcription regulation</keyword>
<dbReference type="InterPro" id="IPR001789">
    <property type="entry name" value="Sig_transdc_resp-reg_receiver"/>
</dbReference>
<dbReference type="SMART" id="SM00448">
    <property type="entry name" value="REC"/>
    <property type="match status" value="1"/>
</dbReference>
<dbReference type="Gene3D" id="3.40.50.2300">
    <property type="match status" value="1"/>
</dbReference>
<dbReference type="InterPro" id="IPR000792">
    <property type="entry name" value="Tscrpt_reg_LuxR_C"/>
</dbReference>
<dbReference type="PROSITE" id="PS50043">
    <property type="entry name" value="HTH_LUXR_2"/>
    <property type="match status" value="1"/>
</dbReference>
<evidence type="ECO:0000256" key="3">
    <source>
        <dbReference type="ARBA" id="ARBA00023125"/>
    </source>
</evidence>
<dbReference type="EMBL" id="JBHSAY010000009">
    <property type="protein sequence ID" value="MFC4132578.1"/>
    <property type="molecule type" value="Genomic_DNA"/>
</dbReference>
<dbReference type="InterPro" id="IPR058245">
    <property type="entry name" value="NreC/VraR/RcsB-like_REC"/>
</dbReference>